<accession>A0A2K8P832</accession>
<feature type="region of interest" description="Disordered" evidence="1">
    <location>
        <begin position="29"/>
        <end position="60"/>
    </location>
</feature>
<keyword evidence="2" id="KW-0732">Signal</keyword>
<evidence type="ECO:0000256" key="1">
    <source>
        <dbReference type="SAM" id="MobiDB-lite"/>
    </source>
</evidence>
<dbReference type="Gene3D" id="2.30.30.40">
    <property type="entry name" value="SH3 Domains"/>
    <property type="match status" value="1"/>
</dbReference>
<evidence type="ECO:0000313" key="4">
    <source>
        <dbReference type="Proteomes" id="UP000231791"/>
    </source>
</evidence>
<evidence type="ECO:0000313" key="3">
    <source>
        <dbReference type="EMBL" id="ATZ22876.1"/>
    </source>
</evidence>
<dbReference type="GeneID" id="49382102"/>
<organism evidence="3 4">
    <name type="scientific">Streptomyces lavendulae subsp. lavendulae</name>
    <dbReference type="NCBI Taxonomy" id="58340"/>
    <lineage>
        <taxon>Bacteria</taxon>
        <taxon>Bacillati</taxon>
        <taxon>Actinomycetota</taxon>
        <taxon>Actinomycetes</taxon>
        <taxon>Kitasatosporales</taxon>
        <taxon>Streptomycetaceae</taxon>
        <taxon>Streptomyces</taxon>
    </lineage>
</organism>
<feature type="region of interest" description="Disordered" evidence="1">
    <location>
        <begin position="118"/>
        <end position="153"/>
    </location>
</feature>
<dbReference type="KEGG" id="slx:SLAV_04850"/>
<feature type="compositionally biased region" description="Acidic residues" evidence="1">
    <location>
        <begin position="132"/>
        <end position="146"/>
    </location>
</feature>
<proteinExistence type="predicted"/>
<feature type="signal peptide" evidence="2">
    <location>
        <begin position="1"/>
        <end position="28"/>
    </location>
</feature>
<evidence type="ECO:0000256" key="2">
    <source>
        <dbReference type="SAM" id="SignalP"/>
    </source>
</evidence>
<reference evidence="3 4" key="1">
    <citation type="submission" date="2017-11" db="EMBL/GenBank/DDBJ databases">
        <title>Complete genome sequence of Streptomyces lavendulae subsp. lavendulae CCM 3239 (formerly 'Streptomyces aureofaciens CCM 3239'), the producer of the angucycline-type antibiotic auricin.</title>
        <authorList>
            <person name="Busche T."/>
            <person name="Novakova R."/>
            <person name="Al'Dilaimi A."/>
            <person name="Homerova D."/>
            <person name="Feckova L."/>
            <person name="Rezuchova B."/>
            <person name="Mingyar E."/>
            <person name="Csolleiova D."/>
            <person name="Bekeova C."/>
            <person name="Winkler A."/>
            <person name="Sevcikova B."/>
            <person name="Kalinowski J."/>
            <person name="Kormanec J."/>
            <person name="Ruckert C."/>
        </authorList>
    </citation>
    <scope>NUCLEOTIDE SEQUENCE [LARGE SCALE GENOMIC DNA]</scope>
    <source>
        <strain evidence="3 4">CCM 3239</strain>
    </source>
</reference>
<dbReference type="EMBL" id="CP024985">
    <property type="protein sequence ID" value="ATZ22876.1"/>
    <property type="molecule type" value="Genomic_DNA"/>
</dbReference>
<name>A0A2K8P832_STRLA</name>
<keyword evidence="4" id="KW-1185">Reference proteome</keyword>
<sequence length="180" mass="19573">MLKPTRIVLALSAGSLVLGLAGAGAAVADQGPMDDGPARVQPADDEPQYDQPGVYPKPRHALGKVVSRGPLKVRSHPSTHAKVVGKVHPHEKLAIECKKRGERVDGNNIWYLLDQRKDGKEPLDGSGRPADGMEDGTEDGMDEGAEGSDGMQLRKDRVEYKEAWVSARYVKDITPVKWCR</sequence>
<protein>
    <submittedName>
        <fullName evidence="3">Uncharacterized protein</fullName>
    </submittedName>
</protein>
<dbReference type="Proteomes" id="UP000231791">
    <property type="component" value="Chromosome"/>
</dbReference>
<feature type="chain" id="PRO_5043915682" evidence="2">
    <location>
        <begin position="29"/>
        <end position="180"/>
    </location>
</feature>
<dbReference type="RefSeq" id="WP_030229694.1">
    <property type="nucleotide sequence ID" value="NZ_CP024985.1"/>
</dbReference>
<gene>
    <name evidence="3" type="ORF">SLAV_04850</name>
</gene>
<dbReference type="AlphaFoldDB" id="A0A2K8P832"/>
<dbReference type="OrthoDB" id="3482365at2"/>